<proteinExistence type="predicted"/>
<evidence type="ECO:0000313" key="3">
    <source>
        <dbReference type="Proteomes" id="UP001229244"/>
    </source>
</evidence>
<evidence type="ECO:0000259" key="1">
    <source>
        <dbReference type="Pfam" id="PF12146"/>
    </source>
</evidence>
<dbReference type="Pfam" id="PF12146">
    <property type="entry name" value="Hydrolase_4"/>
    <property type="match status" value="1"/>
</dbReference>
<comment type="caution">
    <text evidence="2">The sequence shown here is derived from an EMBL/GenBank/DDBJ whole genome shotgun (WGS) entry which is preliminary data.</text>
</comment>
<gene>
    <name evidence="2" type="ORF">J2S73_001592</name>
</gene>
<keyword evidence="3" id="KW-1185">Reference proteome</keyword>
<dbReference type="InterPro" id="IPR036102">
    <property type="entry name" value="OsmC/Ohrsf"/>
</dbReference>
<dbReference type="InterPro" id="IPR022742">
    <property type="entry name" value="Hydrolase_4"/>
</dbReference>
<dbReference type="InterPro" id="IPR029058">
    <property type="entry name" value="AB_hydrolase_fold"/>
</dbReference>
<dbReference type="Proteomes" id="UP001229244">
    <property type="component" value="Unassembled WGS sequence"/>
</dbReference>
<dbReference type="EMBL" id="JAUSUL010000002">
    <property type="protein sequence ID" value="MDQ0315135.1"/>
    <property type="molecule type" value="Genomic_DNA"/>
</dbReference>
<dbReference type="Gene3D" id="3.30.300.20">
    <property type="match status" value="1"/>
</dbReference>
<sequence>MANGEKLEFPGSFGAKLAARLDRPTGRPRAYALFAHCFTCSKDIAASRAIAGALADEGIAVVRFDFTGLGSSEGEFASTNFSSNVADLITAADYMREHLEAPQLLVGHSLGGAAVLAAAADIPEVTAVATIGAPSDAGHVVNNFAADLDRIETDGSANVTLAGRSFTIRKQFLDDLEGHALLDRVAGMRRPLLILQAPLDQTVGIENASAIFAAARHPKSFVSLDDADHLLSKPADAAYAARVIAAWASRYIAADAEAASHDAEAGAVVVEETGEGKFQNRVRVGTHRLLADEPTDVGGTDTGPSPYDYLSIALGACTTMTLRIYAEHKGLAVDRFSVAVSHGKVHAEDCEGCAKEIADKGGKIDRFERRIRIEGDVDDATRARLIEIADKCPVHRTLTHGSAVVTVEEPQNS</sequence>
<feature type="domain" description="Serine aminopeptidase S33" evidence="1">
    <location>
        <begin position="47"/>
        <end position="132"/>
    </location>
</feature>
<dbReference type="SUPFAM" id="SSF53474">
    <property type="entry name" value="alpha/beta-Hydrolases"/>
    <property type="match status" value="1"/>
</dbReference>
<dbReference type="PANTHER" id="PTHR39624:SF2">
    <property type="entry name" value="OSMC-LIKE PROTEIN"/>
    <property type="match status" value="1"/>
</dbReference>
<evidence type="ECO:0000313" key="2">
    <source>
        <dbReference type="EMBL" id="MDQ0315135.1"/>
    </source>
</evidence>
<dbReference type="InterPro" id="IPR015946">
    <property type="entry name" value="KH_dom-like_a/b"/>
</dbReference>
<dbReference type="PANTHER" id="PTHR39624">
    <property type="entry name" value="PROTEIN INVOLVED IN RIMO-MEDIATED BETA-METHYLTHIOLATION OF RIBOSOMAL PROTEIN S12 YCAO"/>
    <property type="match status" value="1"/>
</dbReference>
<dbReference type="Pfam" id="PF02566">
    <property type="entry name" value="OsmC"/>
    <property type="match status" value="1"/>
</dbReference>
<protein>
    <submittedName>
        <fullName evidence="2">Redox protein</fullName>
    </submittedName>
</protein>
<dbReference type="InterPro" id="IPR003718">
    <property type="entry name" value="OsmC/Ohr_fam"/>
</dbReference>
<dbReference type="Gene3D" id="3.40.50.1820">
    <property type="entry name" value="alpha/beta hydrolase"/>
    <property type="match status" value="1"/>
</dbReference>
<dbReference type="SUPFAM" id="SSF82784">
    <property type="entry name" value="OsmC-like"/>
    <property type="match status" value="1"/>
</dbReference>
<organism evidence="2 3">
    <name type="scientific">Amorphus orientalis</name>
    <dbReference type="NCBI Taxonomy" id="649198"/>
    <lineage>
        <taxon>Bacteria</taxon>
        <taxon>Pseudomonadati</taxon>
        <taxon>Pseudomonadota</taxon>
        <taxon>Alphaproteobacteria</taxon>
        <taxon>Hyphomicrobiales</taxon>
        <taxon>Amorphaceae</taxon>
        <taxon>Amorphus</taxon>
    </lineage>
</organism>
<name>A0AAE4ASK5_9HYPH</name>
<dbReference type="RefSeq" id="WP_306884974.1">
    <property type="nucleotide sequence ID" value="NZ_JAUSUL010000002.1"/>
</dbReference>
<dbReference type="AlphaFoldDB" id="A0AAE4ASK5"/>
<reference evidence="2" key="1">
    <citation type="submission" date="2023-07" db="EMBL/GenBank/DDBJ databases">
        <title>Genomic Encyclopedia of Type Strains, Phase IV (KMG-IV): sequencing the most valuable type-strain genomes for metagenomic binning, comparative biology and taxonomic classification.</title>
        <authorList>
            <person name="Goeker M."/>
        </authorList>
    </citation>
    <scope>NUCLEOTIDE SEQUENCE</scope>
    <source>
        <strain evidence="2">DSM 21202</strain>
    </source>
</reference>
<accession>A0AAE4ASK5</accession>